<dbReference type="InterPro" id="IPR036770">
    <property type="entry name" value="Ankyrin_rpt-contain_sf"/>
</dbReference>
<dbReference type="PROSITE" id="PS50088">
    <property type="entry name" value="ANK_REPEAT"/>
    <property type="match status" value="1"/>
</dbReference>
<evidence type="ECO:0000313" key="2">
    <source>
        <dbReference type="Proteomes" id="UP000240461"/>
    </source>
</evidence>
<dbReference type="InterPro" id="IPR002110">
    <property type="entry name" value="Ankyrin_rpt"/>
</dbReference>
<name>A0A0G2Y7G0_9VIRU</name>
<dbReference type="EMBL" id="KM982402">
    <property type="protein sequence ID" value="AKI79747.1"/>
    <property type="molecule type" value="Genomic_DNA"/>
</dbReference>
<dbReference type="KEGG" id="vg:80513545"/>
<accession>A0A0G2Y7G0</accession>
<protein>
    <submittedName>
        <fullName evidence="1">Ankyrin repeat protein</fullName>
    </submittedName>
</protein>
<organism evidence="1 2">
    <name type="scientific">Acanthamoeba polyphaga mimivirus Kroon</name>
    <dbReference type="NCBI Taxonomy" id="3069720"/>
    <lineage>
        <taxon>Viruses</taxon>
        <taxon>Varidnaviria</taxon>
        <taxon>Bamfordvirae</taxon>
        <taxon>Nucleocytoviricota</taxon>
        <taxon>Megaviricetes</taxon>
        <taxon>Imitervirales</taxon>
        <taxon>Mimiviridae</taxon>
        <taxon>Megamimivirinae</taxon>
        <taxon>Mimivirus</taxon>
        <taxon>Mimivirus lagoaense</taxon>
    </lineage>
</organism>
<proteinExistence type="predicted"/>
<reference evidence="1 2" key="1">
    <citation type="submission" date="2014-10" db="EMBL/GenBank/DDBJ databases">
        <title>Pan-genome analysis of Brazilian lineage A amoebal mimiviruses.</title>
        <authorList>
            <person name="Assis F.L."/>
            <person name="Abrahao J.S."/>
            <person name="Kroon E.G."/>
            <person name="Dornas F.P."/>
            <person name="Andrade K.R."/>
            <person name="Borato P.V.M."/>
            <person name="Pilotto M.R."/>
            <person name="Benamar S."/>
            <person name="LaScola B."/>
            <person name="Colson P."/>
        </authorList>
    </citation>
    <scope>NUCLEOTIDE SEQUENCE [LARGE SCALE GENOMIC DNA]</scope>
    <source>
        <strain evidence="1 2">Kroon</strain>
    </source>
</reference>
<dbReference type="Gene3D" id="1.25.40.20">
    <property type="entry name" value="Ankyrin repeat-containing domain"/>
    <property type="match status" value="1"/>
</dbReference>
<dbReference type="Pfam" id="PF00023">
    <property type="entry name" value="Ank"/>
    <property type="match status" value="1"/>
</dbReference>
<dbReference type="Proteomes" id="UP000240461">
    <property type="component" value="Segment"/>
</dbReference>
<sequence length="56" mass="6446">MREILINGHFKVVKYLLKNGSDIHAKNDKALIRPLVKGYFEIISHLKENEINVNGN</sequence>
<dbReference type="SUPFAM" id="SSF48403">
    <property type="entry name" value="Ankyrin repeat"/>
    <property type="match status" value="1"/>
</dbReference>
<evidence type="ECO:0000313" key="1">
    <source>
        <dbReference type="EMBL" id="AKI79747.1"/>
    </source>
</evidence>
<keyword evidence="2" id="KW-1185">Reference proteome</keyword>